<evidence type="ECO:0000313" key="3">
    <source>
        <dbReference type="EMBL" id="PRF54581.1"/>
    </source>
</evidence>
<accession>A0A228EIY0</accession>
<gene>
    <name evidence="2" type="ORF">C6P99_32530</name>
    <name evidence="3" type="ORF">C6Q15_27815</name>
</gene>
<dbReference type="Proteomes" id="UP000237811">
    <property type="component" value="Unassembled WGS sequence"/>
</dbReference>
<dbReference type="EMBL" id="PVFR01000097">
    <property type="protein sequence ID" value="PRE39167.1"/>
    <property type="molecule type" value="Genomic_DNA"/>
</dbReference>
<evidence type="ECO:0000313" key="2">
    <source>
        <dbReference type="EMBL" id="PRE39167.1"/>
    </source>
</evidence>
<reference evidence="2 4" key="2">
    <citation type="submission" date="2018-03" db="EMBL/GenBank/DDBJ databases">
        <authorList>
            <person name="Nguyen K."/>
            <person name="Fouts D."/>
            <person name="Sutton G."/>
        </authorList>
    </citation>
    <scope>NUCLEOTIDE SEQUENCE [LARGE SCALE GENOMIC DNA]</scope>
    <source>
        <strain evidence="2 4">AU14328</strain>
    </source>
</reference>
<feature type="compositionally biased region" description="Gly residues" evidence="1">
    <location>
        <begin position="16"/>
        <end position="25"/>
    </location>
</feature>
<dbReference type="AlphaFoldDB" id="A0A228EIY0"/>
<feature type="compositionally biased region" description="Basic and acidic residues" evidence="1">
    <location>
        <begin position="1"/>
        <end position="15"/>
    </location>
</feature>
<name>A0A228EIY0_9BURK</name>
<sequence length="59" mass="6410">MTGDRNRLQVDDARRIGGGRGSDGVHGGDGDKVGDAARQKLCRARREVRSFDNRCARAP</sequence>
<evidence type="ECO:0000256" key="1">
    <source>
        <dbReference type="SAM" id="MobiDB-lite"/>
    </source>
</evidence>
<evidence type="ECO:0000313" key="4">
    <source>
        <dbReference type="Proteomes" id="UP000237811"/>
    </source>
</evidence>
<dbReference type="EMBL" id="PVGH01000107">
    <property type="protein sequence ID" value="PRF54581.1"/>
    <property type="molecule type" value="Genomic_DNA"/>
</dbReference>
<protein>
    <submittedName>
        <fullName evidence="3">Uncharacterized protein</fullName>
    </submittedName>
</protein>
<organism evidence="3 5">
    <name type="scientific">Burkholderia multivorans</name>
    <dbReference type="NCBI Taxonomy" id="87883"/>
    <lineage>
        <taxon>Bacteria</taxon>
        <taxon>Pseudomonadati</taxon>
        <taxon>Pseudomonadota</taxon>
        <taxon>Betaproteobacteria</taxon>
        <taxon>Burkholderiales</taxon>
        <taxon>Burkholderiaceae</taxon>
        <taxon>Burkholderia</taxon>
        <taxon>Burkholderia cepacia complex</taxon>
    </lineage>
</organism>
<dbReference type="Proteomes" id="UP000238982">
    <property type="component" value="Unassembled WGS sequence"/>
</dbReference>
<reference evidence="3 5" key="1">
    <citation type="submission" date="2018-03" db="EMBL/GenBank/DDBJ databases">
        <authorList>
            <person name="Keele B.F."/>
        </authorList>
    </citation>
    <scope>NUCLEOTIDE SEQUENCE [LARGE SCALE GENOMIC DNA]</scope>
    <source>
        <strain evidence="3 5">AU19729</strain>
    </source>
</reference>
<proteinExistence type="predicted"/>
<feature type="region of interest" description="Disordered" evidence="1">
    <location>
        <begin position="1"/>
        <end position="34"/>
    </location>
</feature>
<comment type="caution">
    <text evidence="3">The sequence shown here is derived from an EMBL/GenBank/DDBJ whole genome shotgun (WGS) entry which is preliminary data.</text>
</comment>
<evidence type="ECO:0000313" key="5">
    <source>
        <dbReference type="Proteomes" id="UP000238982"/>
    </source>
</evidence>